<feature type="domain" description="MbtH-like" evidence="1">
    <location>
        <begin position="4"/>
        <end position="57"/>
    </location>
</feature>
<protein>
    <submittedName>
        <fullName evidence="2">Uncharacterized protein YbdZ (MbtH family)</fullName>
    </submittedName>
</protein>
<dbReference type="EMBL" id="JACIFP010000001">
    <property type="protein sequence ID" value="MBB4133966.1"/>
    <property type="molecule type" value="Genomic_DNA"/>
</dbReference>
<accession>A0A840EVV3</accession>
<dbReference type="SUPFAM" id="SSF160582">
    <property type="entry name" value="MbtH-like"/>
    <property type="match status" value="1"/>
</dbReference>
<evidence type="ECO:0000259" key="1">
    <source>
        <dbReference type="SMART" id="SM00923"/>
    </source>
</evidence>
<sequence>MTTNPFDDETGTFFVLVNDEDQHSLWPSFADVPAGWRVVHGGRTGTDRAACIEYVEQNWTDLRPRSLREAMADGPAANRPSHH</sequence>
<evidence type="ECO:0000313" key="3">
    <source>
        <dbReference type="Proteomes" id="UP000551501"/>
    </source>
</evidence>
<dbReference type="SMART" id="SM00923">
    <property type="entry name" value="MbtH"/>
    <property type="match status" value="1"/>
</dbReference>
<organism evidence="2 3">
    <name type="scientific">Gordonia humi</name>
    <dbReference type="NCBI Taxonomy" id="686429"/>
    <lineage>
        <taxon>Bacteria</taxon>
        <taxon>Bacillati</taxon>
        <taxon>Actinomycetota</taxon>
        <taxon>Actinomycetes</taxon>
        <taxon>Mycobacteriales</taxon>
        <taxon>Gordoniaceae</taxon>
        <taxon>Gordonia</taxon>
    </lineage>
</organism>
<gene>
    <name evidence="2" type="ORF">BKA16_000518</name>
</gene>
<dbReference type="RefSeq" id="WP_183369162.1">
    <property type="nucleotide sequence ID" value="NZ_BAABHL010000112.1"/>
</dbReference>
<proteinExistence type="predicted"/>
<dbReference type="AlphaFoldDB" id="A0A840EVV3"/>
<comment type="caution">
    <text evidence="2">The sequence shown here is derived from an EMBL/GenBank/DDBJ whole genome shotgun (WGS) entry which is preliminary data.</text>
</comment>
<dbReference type="InterPro" id="IPR037407">
    <property type="entry name" value="MLP_fam"/>
</dbReference>
<reference evidence="2 3" key="1">
    <citation type="submission" date="2020-08" db="EMBL/GenBank/DDBJ databases">
        <title>Sequencing the genomes of 1000 actinobacteria strains.</title>
        <authorList>
            <person name="Klenk H.-P."/>
        </authorList>
    </citation>
    <scope>NUCLEOTIDE SEQUENCE [LARGE SCALE GENOMIC DNA]</scope>
    <source>
        <strain evidence="2 3">DSM 45298</strain>
    </source>
</reference>
<dbReference type="Proteomes" id="UP000551501">
    <property type="component" value="Unassembled WGS sequence"/>
</dbReference>
<dbReference type="Pfam" id="PF03621">
    <property type="entry name" value="MbtH"/>
    <property type="match status" value="1"/>
</dbReference>
<name>A0A840EVV3_9ACTN</name>
<dbReference type="GO" id="GO:0005829">
    <property type="term" value="C:cytosol"/>
    <property type="evidence" value="ECO:0007669"/>
    <property type="project" value="TreeGrafter"/>
</dbReference>
<dbReference type="InterPro" id="IPR038020">
    <property type="entry name" value="MbtH-like_sf"/>
</dbReference>
<keyword evidence="3" id="KW-1185">Reference proteome</keyword>
<dbReference type="GO" id="GO:0019290">
    <property type="term" value="P:siderophore biosynthetic process"/>
    <property type="evidence" value="ECO:0007669"/>
    <property type="project" value="TreeGrafter"/>
</dbReference>
<dbReference type="Gene3D" id="3.90.820.10">
    <property type="entry name" value="Structural Genomics, Unknown Function 30-nov-00 1gh9 Mol_id"/>
    <property type="match status" value="1"/>
</dbReference>
<dbReference type="PANTHER" id="PTHR38444:SF1">
    <property type="entry name" value="ENTEROBACTIN BIOSYNTHESIS PROTEIN YBDZ"/>
    <property type="match status" value="1"/>
</dbReference>
<dbReference type="InterPro" id="IPR005153">
    <property type="entry name" value="MbtH-like_dom"/>
</dbReference>
<dbReference type="PANTHER" id="PTHR38444">
    <property type="entry name" value="ENTEROBACTIN BIOSYNTHESIS PROTEIN YBDZ"/>
    <property type="match status" value="1"/>
</dbReference>
<evidence type="ECO:0000313" key="2">
    <source>
        <dbReference type="EMBL" id="MBB4133966.1"/>
    </source>
</evidence>